<dbReference type="RefSeq" id="WP_128542757.1">
    <property type="nucleotide sequence ID" value="NZ_SCIU01000110.1"/>
</dbReference>
<gene>
    <name evidence="2" type="ORF">EPS97_23920</name>
</gene>
<dbReference type="InterPro" id="IPR009444">
    <property type="entry name" value="Conjugal_tfr_TraD_a-type"/>
</dbReference>
<evidence type="ECO:0000256" key="1">
    <source>
        <dbReference type="SAM" id="Coils"/>
    </source>
</evidence>
<dbReference type="AlphaFoldDB" id="A0A9Q7K9L7"/>
<proteinExistence type="predicted"/>
<evidence type="ECO:0000313" key="3">
    <source>
        <dbReference type="Proteomes" id="UP000290652"/>
    </source>
</evidence>
<sequence length="92" mass="10547">MGSKKTLEQRMALAQDRLSKLKKEASEKERKAREHKKFTVGGEVTRVFGLDYDLALVVGFLEHFNKLSDEQKQALKNNGERLLKSRLENASK</sequence>
<evidence type="ECO:0008006" key="4">
    <source>
        <dbReference type="Google" id="ProtNLM"/>
    </source>
</evidence>
<name>A0A9Q7K9L7_ECOLX</name>
<evidence type="ECO:0000313" key="2">
    <source>
        <dbReference type="EMBL" id="RXB20095.1"/>
    </source>
</evidence>
<dbReference type="Pfam" id="PF06412">
    <property type="entry name" value="TraD"/>
    <property type="match status" value="1"/>
</dbReference>
<accession>A0A9Q7K9L7</accession>
<comment type="caution">
    <text evidence="2">The sequence shown here is derived from an EMBL/GenBank/DDBJ whole genome shotgun (WGS) entry which is preliminary data.</text>
</comment>
<feature type="coiled-coil region" evidence="1">
    <location>
        <begin position="4"/>
        <end position="38"/>
    </location>
</feature>
<dbReference type="EMBL" id="SCIU01000110">
    <property type="protein sequence ID" value="RXB20095.1"/>
    <property type="molecule type" value="Genomic_DNA"/>
</dbReference>
<reference evidence="2 3" key="1">
    <citation type="submission" date="2019-01" db="EMBL/GenBank/DDBJ databases">
        <title>Genomic analysis of febrile catheter-associated UTI E. coli isolates.</title>
        <authorList>
            <person name="Potter R."/>
            <person name="Zou Z."/>
            <person name="Henderson J."/>
            <person name="Dantas G."/>
        </authorList>
    </citation>
    <scope>NUCLEOTIDE SEQUENCE [LARGE SCALE GENOMIC DNA]</scope>
    <source>
        <strain evidence="2 3">49_rectal</strain>
    </source>
</reference>
<keyword evidence="1" id="KW-0175">Coiled coil</keyword>
<dbReference type="Proteomes" id="UP000290652">
    <property type="component" value="Unassembled WGS sequence"/>
</dbReference>
<protein>
    <recommendedName>
        <fullName evidence="4">Conjugal transfer protein TraD</fullName>
    </recommendedName>
</protein>
<organism evidence="2 3">
    <name type="scientific">Escherichia coli</name>
    <dbReference type="NCBI Taxonomy" id="562"/>
    <lineage>
        <taxon>Bacteria</taxon>
        <taxon>Pseudomonadati</taxon>
        <taxon>Pseudomonadota</taxon>
        <taxon>Gammaproteobacteria</taxon>
        <taxon>Enterobacterales</taxon>
        <taxon>Enterobacteriaceae</taxon>
        <taxon>Escherichia</taxon>
    </lineage>
</organism>